<keyword evidence="7 12" id="KW-0418">Kinase</keyword>
<dbReference type="eggNOG" id="COG2205">
    <property type="taxonomic scope" value="Bacteria"/>
</dbReference>
<feature type="domain" description="Histidine kinase" evidence="11">
    <location>
        <begin position="241"/>
        <end position="451"/>
    </location>
</feature>
<dbReference type="PANTHER" id="PTHR45436:SF5">
    <property type="entry name" value="SENSOR HISTIDINE KINASE TRCS"/>
    <property type="match status" value="1"/>
</dbReference>
<dbReference type="PROSITE" id="PS50109">
    <property type="entry name" value="HIS_KIN"/>
    <property type="match status" value="1"/>
</dbReference>
<name>F2IB26_FLUTR</name>
<dbReference type="STRING" id="755732.Fluta_0099"/>
<dbReference type="Pfam" id="PF02518">
    <property type="entry name" value="HATPase_c"/>
    <property type="match status" value="1"/>
</dbReference>
<keyword evidence="9 10" id="KW-0472">Membrane</keyword>
<keyword evidence="5" id="KW-0808">Transferase</keyword>
<evidence type="ECO:0000259" key="11">
    <source>
        <dbReference type="PROSITE" id="PS50109"/>
    </source>
</evidence>
<keyword evidence="6 10" id="KW-0812">Transmembrane</keyword>
<dbReference type="Pfam" id="PF00512">
    <property type="entry name" value="HisKA"/>
    <property type="match status" value="1"/>
</dbReference>
<dbReference type="EC" id="2.7.13.3" evidence="3"/>
<reference evidence="12 13" key="1">
    <citation type="journal article" date="2011" name="Stand. Genomic Sci.">
        <title>Complete genome sequence of the gliding freshwater bacterium Fluviicola taffensis type strain (RW262).</title>
        <authorList>
            <person name="Woyke T."/>
            <person name="Chertkov O."/>
            <person name="Lapidus A."/>
            <person name="Nolan M."/>
            <person name="Lucas S."/>
            <person name="Del Rio T.G."/>
            <person name="Tice H."/>
            <person name="Cheng J.F."/>
            <person name="Tapia R."/>
            <person name="Han C."/>
            <person name="Goodwin L."/>
            <person name="Pitluck S."/>
            <person name="Liolios K."/>
            <person name="Pagani I."/>
            <person name="Ivanova N."/>
            <person name="Huntemann M."/>
            <person name="Mavromatis K."/>
            <person name="Mikhailova N."/>
            <person name="Pati A."/>
            <person name="Chen A."/>
            <person name="Palaniappan K."/>
            <person name="Land M."/>
            <person name="Hauser L."/>
            <person name="Brambilla E.M."/>
            <person name="Rohde M."/>
            <person name="Mwirichia R."/>
            <person name="Sikorski J."/>
            <person name="Tindall B.J."/>
            <person name="Goker M."/>
            <person name="Bristow J."/>
            <person name="Eisen J.A."/>
            <person name="Markowitz V."/>
            <person name="Hugenholtz P."/>
            <person name="Klenk H.P."/>
            <person name="Kyrpides N.C."/>
        </authorList>
    </citation>
    <scope>NUCLEOTIDE SEQUENCE [LARGE SCALE GENOMIC DNA]</scope>
    <source>
        <strain evidence="13">DSM 16823 / RW262 / RW262</strain>
    </source>
</reference>
<dbReference type="PANTHER" id="PTHR45436">
    <property type="entry name" value="SENSOR HISTIDINE KINASE YKOH"/>
    <property type="match status" value="1"/>
</dbReference>
<dbReference type="InterPro" id="IPR004358">
    <property type="entry name" value="Sig_transdc_His_kin-like_C"/>
</dbReference>
<dbReference type="KEGG" id="fte:Fluta_0099"/>
<feature type="transmembrane region" description="Helical" evidence="10">
    <location>
        <begin position="157"/>
        <end position="178"/>
    </location>
</feature>
<sequence length="451" mass="52191" precursor="true">MKIRKKILLYFSLIIPAIIGIAFIAIYILSAENREESFQMRQKDKIATTLEILSDIKETDEDIIEALDQISINELYNEKLLLFNQDKKLIYSNIVDIPVPVSKNILIQLNQKTKWIETKDGLYDVVGTYVERKGKIYYGISKAYDDFGYSKLRYLKYILFLIFIIITIIILLVSFYIARKITNPLEDITTKISGYNFTSTNLQPIAFKDTRDEIAVLATVFNELMNRMNDAFAFQKHAIHHISHELKTPIAILVSNFERLEKETNLEELKLLIQNQKEDTLSLSEIINSLLEISKIETSNQLLTEKFRIDELIFDVSDKLKNVYPDFVFSVDYEEPIHENHLEIVGNSRLIQAALSNLMENCIHYSSNRHASIRIQSDQQLTLIFENEGAIINKQEISYLFQHFFRGGNSKGKRGFGLGLVFVNKIIAIHGGTITYESFFKKTNRFKITLP</sequence>
<gene>
    <name evidence="12" type="ordered locus">Fluta_0099</name>
</gene>
<comment type="catalytic activity">
    <reaction evidence="1">
        <text>ATP + protein L-histidine = ADP + protein N-phospho-L-histidine.</text>
        <dbReference type="EC" id="2.7.13.3"/>
    </reaction>
</comment>
<dbReference type="CDD" id="cd00075">
    <property type="entry name" value="HATPase"/>
    <property type="match status" value="1"/>
</dbReference>
<keyword evidence="13" id="KW-1185">Reference proteome</keyword>
<accession>F2IB26</accession>
<feature type="transmembrane region" description="Helical" evidence="10">
    <location>
        <begin position="7"/>
        <end position="30"/>
    </location>
</feature>
<protein>
    <recommendedName>
        <fullName evidence="3">histidine kinase</fullName>
        <ecNumber evidence="3">2.7.13.3</ecNumber>
    </recommendedName>
</protein>
<evidence type="ECO:0000256" key="1">
    <source>
        <dbReference type="ARBA" id="ARBA00000085"/>
    </source>
</evidence>
<dbReference type="SMART" id="SM00388">
    <property type="entry name" value="HisKA"/>
    <property type="match status" value="1"/>
</dbReference>
<dbReference type="Gene3D" id="1.10.287.130">
    <property type="match status" value="1"/>
</dbReference>
<dbReference type="SUPFAM" id="SSF55874">
    <property type="entry name" value="ATPase domain of HSP90 chaperone/DNA topoisomerase II/histidine kinase"/>
    <property type="match status" value="1"/>
</dbReference>
<evidence type="ECO:0000313" key="13">
    <source>
        <dbReference type="Proteomes" id="UP000007463"/>
    </source>
</evidence>
<organism evidence="12 13">
    <name type="scientific">Fluviicola taffensis (strain DSM 16823 / NCIMB 13979 / RW262)</name>
    <dbReference type="NCBI Taxonomy" id="755732"/>
    <lineage>
        <taxon>Bacteria</taxon>
        <taxon>Pseudomonadati</taxon>
        <taxon>Bacteroidota</taxon>
        <taxon>Flavobacteriia</taxon>
        <taxon>Flavobacteriales</taxon>
        <taxon>Crocinitomicaceae</taxon>
        <taxon>Fluviicola</taxon>
    </lineage>
</organism>
<dbReference type="EMBL" id="CP002542">
    <property type="protein sequence ID" value="AEA42109.1"/>
    <property type="molecule type" value="Genomic_DNA"/>
</dbReference>
<evidence type="ECO:0000256" key="2">
    <source>
        <dbReference type="ARBA" id="ARBA00004370"/>
    </source>
</evidence>
<evidence type="ECO:0000256" key="6">
    <source>
        <dbReference type="ARBA" id="ARBA00022692"/>
    </source>
</evidence>
<reference evidence="13" key="2">
    <citation type="submission" date="2011-02" db="EMBL/GenBank/DDBJ databases">
        <title>The complete genome of Fluviicola taffensis DSM 16823.</title>
        <authorList>
            <consortium name="US DOE Joint Genome Institute (JGI-PGF)"/>
            <person name="Lucas S."/>
            <person name="Copeland A."/>
            <person name="Lapidus A."/>
            <person name="Bruce D."/>
            <person name="Goodwin L."/>
            <person name="Pitluck S."/>
            <person name="Kyrpides N."/>
            <person name="Mavromatis K."/>
            <person name="Ivanova N."/>
            <person name="Mikhailova N."/>
            <person name="Pagani I."/>
            <person name="Chertkov O."/>
            <person name="Detter J.C."/>
            <person name="Han C."/>
            <person name="Tapia R."/>
            <person name="Land M."/>
            <person name="Hauser L."/>
            <person name="Markowitz V."/>
            <person name="Cheng J.-F."/>
            <person name="Hugenholtz P."/>
            <person name="Woyke T."/>
            <person name="Wu D."/>
            <person name="Tindall B."/>
            <person name="Pomrenke H.G."/>
            <person name="Brambilla E."/>
            <person name="Klenk H.-P."/>
            <person name="Eisen J.A."/>
        </authorList>
    </citation>
    <scope>NUCLEOTIDE SEQUENCE [LARGE SCALE GENOMIC DNA]</scope>
    <source>
        <strain evidence="13">DSM 16823 / RW262 / RW262</strain>
    </source>
</reference>
<dbReference type="InterPro" id="IPR003594">
    <property type="entry name" value="HATPase_dom"/>
</dbReference>
<dbReference type="GO" id="GO:0000155">
    <property type="term" value="F:phosphorelay sensor kinase activity"/>
    <property type="evidence" value="ECO:0007669"/>
    <property type="project" value="InterPro"/>
</dbReference>
<evidence type="ECO:0000256" key="7">
    <source>
        <dbReference type="ARBA" id="ARBA00022777"/>
    </source>
</evidence>
<dbReference type="SMART" id="SM00387">
    <property type="entry name" value="HATPase_c"/>
    <property type="match status" value="1"/>
</dbReference>
<dbReference type="InterPro" id="IPR003661">
    <property type="entry name" value="HisK_dim/P_dom"/>
</dbReference>
<dbReference type="Proteomes" id="UP000007463">
    <property type="component" value="Chromosome"/>
</dbReference>
<comment type="subcellular location">
    <subcellularLocation>
        <location evidence="2">Membrane</location>
    </subcellularLocation>
</comment>
<evidence type="ECO:0000256" key="3">
    <source>
        <dbReference type="ARBA" id="ARBA00012438"/>
    </source>
</evidence>
<dbReference type="InterPro" id="IPR036097">
    <property type="entry name" value="HisK_dim/P_sf"/>
</dbReference>
<dbReference type="PRINTS" id="PR00344">
    <property type="entry name" value="BCTRLSENSOR"/>
</dbReference>
<evidence type="ECO:0000256" key="9">
    <source>
        <dbReference type="ARBA" id="ARBA00023136"/>
    </source>
</evidence>
<evidence type="ECO:0000256" key="4">
    <source>
        <dbReference type="ARBA" id="ARBA00022553"/>
    </source>
</evidence>
<dbReference type="GO" id="GO:0005886">
    <property type="term" value="C:plasma membrane"/>
    <property type="evidence" value="ECO:0007669"/>
    <property type="project" value="TreeGrafter"/>
</dbReference>
<dbReference type="Gene3D" id="6.10.340.10">
    <property type="match status" value="1"/>
</dbReference>
<dbReference type="CDD" id="cd00082">
    <property type="entry name" value="HisKA"/>
    <property type="match status" value="1"/>
</dbReference>
<dbReference type="HOGENOM" id="CLU_000445_89_6_10"/>
<dbReference type="OrthoDB" id="594725at2"/>
<dbReference type="AlphaFoldDB" id="F2IB26"/>
<evidence type="ECO:0000256" key="8">
    <source>
        <dbReference type="ARBA" id="ARBA00022989"/>
    </source>
</evidence>
<dbReference type="InterPro" id="IPR036890">
    <property type="entry name" value="HATPase_C_sf"/>
</dbReference>
<dbReference type="RefSeq" id="WP_013684883.1">
    <property type="nucleotide sequence ID" value="NC_015321.1"/>
</dbReference>
<evidence type="ECO:0000313" key="12">
    <source>
        <dbReference type="EMBL" id="AEA42109.1"/>
    </source>
</evidence>
<keyword evidence="4" id="KW-0597">Phosphoprotein</keyword>
<dbReference type="Gene3D" id="3.30.565.10">
    <property type="entry name" value="Histidine kinase-like ATPase, C-terminal domain"/>
    <property type="match status" value="1"/>
</dbReference>
<keyword evidence="8 10" id="KW-1133">Transmembrane helix</keyword>
<dbReference type="InterPro" id="IPR050428">
    <property type="entry name" value="TCS_sensor_his_kinase"/>
</dbReference>
<dbReference type="SUPFAM" id="SSF47384">
    <property type="entry name" value="Homodimeric domain of signal transducing histidine kinase"/>
    <property type="match status" value="1"/>
</dbReference>
<dbReference type="InterPro" id="IPR005467">
    <property type="entry name" value="His_kinase_dom"/>
</dbReference>
<evidence type="ECO:0000256" key="10">
    <source>
        <dbReference type="SAM" id="Phobius"/>
    </source>
</evidence>
<proteinExistence type="predicted"/>
<evidence type="ECO:0000256" key="5">
    <source>
        <dbReference type="ARBA" id="ARBA00022679"/>
    </source>
</evidence>